<evidence type="ECO:0000259" key="5">
    <source>
        <dbReference type="Pfam" id="PF17384"/>
    </source>
</evidence>
<protein>
    <recommendedName>
        <fullName evidence="3">Ribosome maturation factor RimP</fullName>
    </recommendedName>
</protein>
<dbReference type="SUPFAM" id="SSF75420">
    <property type="entry name" value="YhbC-like, N-terminal domain"/>
    <property type="match status" value="1"/>
</dbReference>
<keyword evidence="2 3" id="KW-0690">Ribosome biogenesis</keyword>
<dbReference type="InterPro" id="IPR003728">
    <property type="entry name" value="Ribosome_maturation_RimP"/>
</dbReference>
<organism evidence="6 7">
    <name type="scientific">Robiginitalea myxolifaciens</name>
    <dbReference type="NCBI Taxonomy" id="400055"/>
    <lineage>
        <taxon>Bacteria</taxon>
        <taxon>Pseudomonadati</taxon>
        <taxon>Bacteroidota</taxon>
        <taxon>Flavobacteriia</taxon>
        <taxon>Flavobacteriales</taxon>
        <taxon>Flavobacteriaceae</taxon>
        <taxon>Robiginitalea</taxon>
    </lineage>
</organism>
<comment type="similarity">
    <text evidence="3">Belongs to the RimP family.</text>
</comment>
<dbReference type="PANTHER" id="PTHR33867:SF1">
    <property type="entry name" value="RIBOSOME MATURATION FACTOR RIMP"/>
    <property type="match status" value="1"/>
</dbReference>
<dbReference type="InterPro" id="IPR035956">
    <property type="entry name" value="RimP_N_sf"/>
</dbReference>
<dbReference type="AlphaFoldDB" id="A0A1I6FTQ7"/>
<evidence type="ECO:0000256" key="3">
    <source>
        <dbReference type="HAMAP-Rule" id="MF_01077"/>
    </source>
</evidence>
<proteinExistence type="inferred from homology"/>
<sequence length="157" mass="17534">MARKSLQEHVDVLLEQALKARPDLFLIDLKVNPDQSIRITLDGDKGINLQDCMDVSRAIEHSLDREEFDFSLEVSSAGATAPLVLPRQFAKHLGRKLKVKHQGGETEGKLAGADDEKITLNWKVREPKPVGKGKHTVQKEAVIPYSEIEEAKVILTF</sequence>
<reference evidence="6 7" key="1">
    <citation type="submission" date="2016-10" db="EMBL/GenBank/DDBJ databases">
        <authorList>
            <person name="de Groot N.N."/>
        </authorList>
    </citation>
    <scope>NUCLEOTIDE SEQUENCE [LARGE SCALE GENOMIC DNA]</scope>
    <source>
        <strain evidence="6 7">DSM 21019</strain>
    </source>
</reference>
<dbReference type="Pfam" id="PF02576">
    <property type="entry name" value="RimP_N"/>
    <property type="match status" value="1"/>
</dbReference>
<dbReference type="GO" id="GO:0006412">
    <property type="term" value="P:translation"/>
    <property type="evidence" value="ECO:0007669"/>
    <property type="project" value="TreeGrafter"/>
</dbReference>
<dbReference type="NCBIfam" id="NF002531">
    <property type="entry name" value="PRK02001.1"/>
    <property type="match status" value="1"/>
</dbReference>
<dbReference type="STRING" id="400055.SAMN04490243_0646"/>
<evidence type="ECO:0000259" key="4">
    <source>
        <dbReference type="Pfam" id="PF02576"/>
    </source>
</evidence>
<dbReference type="GO" id="GO:0005829">
    <property type="term" value="C:cytosol"/>
    <property type="evidence" value="ECO:0007669"/>
    <property type="project" value="TreeGrafter"/>
</dbReference>
<dbReference type="OrthoDB" id="9789702at2"/>
<evidence type="ECO:0000313" key="6">
    <source>
        <dbReference type="EMBL" id="SFR33284.1"/>
    </source>
</evidence>
<dbReference type="Gene3D" id="3.30.300.70">
    <property type="entry name" value="RimP-like superfamily, N-terminal"/>
    <property type="match status" value="1"/>
</dbReference>
<dbReference type="EMBL" id="FOYQ01000001">
    <property type="protein sequence ID" value="SFR33284.1"/>
    <property type="molecule type" value="Genomic_DNA"/>
</dbReference>
<feature type="domain" description="Ribosome maturation factor RimP C-terminal" evidence="5">
    <location>
        <begin position="83"/>
        <end position="157"/>
    </location>
</feature>
<comment type="subcellular location">
    <subcellularLocation>
        <location evidence="3">Cytoplasm</location>
    </subcellularLocation>
</comment>
<evidence type="ECO:0000256" key="1">
    <source>
        <dbReference type="ARBA" id="ARBA00022490"/>
    </source>
</evidence>
<dbReference type="GO" id="GO:0000028">
    <property type="term" value="P:ribosomal small subunit assembly"/>
    <property type="evidence" value="ECO:0007669"/>
    <property type="project" value="TreeGrafter"/>
</dbReference>
<evidence type="ECO:0000313" key="7">
    <source>
        <dbReference type="Proteomes" id="UP000199534"/>
    </source>
</evidence>
<dbReference type="Proteomes" id="UP000199534">
    <property type="component" value="Unassembled WGS sequence"/>
</dbReference>
<dbReference type="SUPFAM" id="SSF74942">
    <property type="entry name" value="YhbC-like, C-terminal domain"/>
    <property type="match status" value="1"/>
</dbReference>
<keyword evidence="7" id="KW-1185">Reference proteome</keyword>
<dbReference type="InterPro" id="IPR028989">
    <property type="entry name" value="RimP_N"/>
</dbReference>
<dbReference type="PANTHER" id="PTHR33867">
    <property type="entry name" value="RIBOSOME MATURATION FACTOR RIMP"/>
    <property type="match status" value="1"/>
</dbReference>
<comment type="function">
    <text evidence="3">Required for maturation of 30S ribosomal subunits.</text>
</comment>
<dbReference type="InterPro" id="IPR036847">
    <property type="entry name" value="RimP_C_sf"/>
</dbReference>
<name>A0A1I6FTQ7_9FLAO</name>
<gene>
    <name evidence="3" type="primary">rimP</name>
    <name evidence="6" type="ORF">SAMN04490243_0646</name>
</gene>
<dbReference type="InterPro" id="IPR028998">
    <property type="entry name" value="RimP_C"/>
</dbReference>
<accession>A0A1I6FTQ7</accession>
<feature type="domain" description="Ribosome maturation factor RimP N-terminal" evidence="4">
    <location>
        <begin position="30"/>
        <end position="79"/>
    </location>
</feature>
<dbReference type="RefSeq" id="WP_092980634.1">
    <property type="nucleotide sequence ID" value="NZ_FOYQ01000001.1"/>
</dbReference>
<keyword evidence="1 3" id="KW-0963">Cytoplasm</keyword>
<evidence type="ECO:0000256" key="2">
    <source>
        <dbReference type="ARBA" id="ARBA00022517"/>
    </source>
</evidence>
<dbReference type="HAMAP" id="MF_01077">
    <property type="entry name" value="RimP"/>
    <property type="match status" value="1"/>
</dbReference>
<dbReference type="Pfam" id="PF17384">
    <property type="entry name" value="DUF150_C"/>
    <property type="match status" value="1"/>
</dbReference>